<reference evidence="6 7" key="1">
    <citation type="submission" date="2017-03" db="EMBL/GenBank/DDBJ databases">
        <title>WGS assembly of Porphyra umbilicalis.</title>
        <authorList>
            <person name="Brawley S.H."/>
            <person name="Blouin N.A."/>
            <person name="Ficko-Blean E."/>
            <person name="Wheeler G.L."/>
            <person name="Lohr M."/>
            <person name="Goodson H.V."/>
            <person name="Jenkins J.W."/>
            <person name="Blaby-Haas C.E."/>
            <person name="Helliwell K.E."/>
            <person name="Chan C."/>
            <person name="Marriage T."/>
            <person name="Bhattacharya D."/>
            <person name="Klein A.S."/>
            <person name="Badis Y."/>
            <person name="Brodie J."/>
            <person name="Cao Y."/>
            <person name="Collen J."/>
            <person name="Dittami S.M."/>
            <person name="Gachon C.M."/>
            <person name="Green B.R."/>
            <person name="Karpowicz S."/>
            <person name="Kim J.W."/>
            <person name="Kudahl U."/>
            <person name="Lin S."/>
            <person name="Michel G."/>
            <person name="Mittag M."/>
            <person name="Olson B.J."/>
            <person name="Pangilinan J."/>
            <person name="Peng Y."/>
            <person name="Qiu H."/>
            <person name="Shu S."/>
            <person name="Singer J.T."/>
            <person name="Smith A.G."/>
            <person name="Sprecher B.N."/>
            <person name="Wagner V."/>
            <person name="Wang W."/>
            <person name="Wang Z.-Y."/>
            <person name="Yan J."/>
            <person name="Yarish C."/>
            <person name="Zoeuner-Riek S."/>
            <person name="Zhuang Y."/>
            <person name="Zou Y."/>
            <person name="Lindquist E.A."/>
            <person name="Grimwood J."/>
            <person name="Barry K."/>
            <person name="Rokhsar D.S."/>
            <person name="Schmutz J."/>
            <person name="Stiller J.W."/>
            <person name="Grossman A.R."/>
            <person name="Prochnik S.E."/>
        </authorList>
    </citation>
    <scope>NUCLEOTIDE SEQUENCE [LARGE SCALE GENOMIC DNA]</scope>
    <source>
        <strain evidence="6">4086291</strain>
    </source>
</reference>
<evidence type="ECO:0000256" key="3">
    <source>
        <dbReference type="ARBA" id="ARBA00022801"/>
    </source>
</evidence>
<sequence length="1082" mass="118114">MTPSSGRLPPSSRPEPTRGARPPSRMTRCSPVRRRTRGWRSCRRTQCAALAQGEVWNRSADWRGLVQQHAAAGTAGDADASKLLQITIATAFAKGYLRDTRLPLVEARCGTCGQQRDERHKVQTEPGLLTTHHPTAPALKVLVGRWVCDTGACKRVVEYDGTADALFSMQRRNKNGRWLLFTRGLIDKLLSFIISGRTTYTAATRHLSADVMSFALRRQDVVKLGTAAIKTFHIPAETARCTLCGPSPEFIVIDAQSLGCSDPDDTTPFRPAEDCPVLSIPAPKLCVLENAQLRAAITKVLRTSAPLTAAQATLLRTWRDKIVASGRPSLEAAAAEVLFRLFPIGREQVVNSEMRRSRATRVGSSSAAAPIEAERPAKRGRFSAGGGLEAALRVDKDGAIVLGGKGPLAKTPAETWRDRTSMCAPAFDRYPRNDDGLWICVRPFLQAMLTETVSGMFQAFDERAVRLLANTLRLMRRGTWRSLTTAVDGVGFVAGFLGWFAEQLDEDRGLRQAVGVLLLAAVNVEKYVDETFKAVANNKTTLAAAWKNAEYCKRWKGRPTAAEYKKWTAEQLHLKDLDEDDPLVSFEYFAGLPRVRPGITDSEAAKRRVQYRGKDRHKADLEGEGDACNKAFSIKAGLTQGVFNVVCPHVITLGFRCLFRAERVGEALSIVLERFAKLPKAIFYDVACKLDKNAMRRVRQLMRAHGVRCILDRPHSITHSCSPIYMPDECLGTTAGVATQAAEVSHSIAVVNRTSLAYMAPSTYMYHRMVQVAFANLRKLYRLQAGNGVGENDHVPLAPFFHDKVLHQCERVTVCTCASAASTIACLANVDQPTEAGSAPVSGQPGGEEQPQGAEAAAPPDLSGGATDGVAGATAPAGEQEPWSFDVDEDSGVARVDAAPSANVEDGVIINKGPVADKADGLTVMWHTQLLGAFNAWSSARTSRSSSAIATCPVTLAQRRLVRELLNRPVAKAILPVNKARILLRGVDIRRLRREAWLSDELMNSFSALIRHRSRAAAYRDAASRSFDHSPPPRAVMFNTFFFSRLSPRSGFVDYDGVSRWGVKLGLDLTAVDVVLVPVLVS</sequence>
<feature type="region of interest" description="Disordered" evidence="4">
    <location>
        <begin position="1"/>
        <end position="35"/>
    </location>
</feature>
<evidence type="ECO:0000313" key="7">
    <source>
        <dbReference type="Proteomes" id="UP000218209"/>
    </source>
</evidence>
<evidence type="ECO:0000256" key="4">
    <source>
        <dbReference type="SAM" id="MobiDB-lite"/>
    </source>
</evidence>
<evidence type="ECO:0000259" key="5">
    <source>
        <dbReference type="PROSITE" id="PS50600"/>
    </source>
</evidence>
<proteinExistence type="inferred from homology"/>
<dbReference type="InterPro" id="IPR038765">
    <property type="entry name" value="Papain-like_cys_pep_sf"/>
</dbReference>
<dbReference type="GO" id="GO:0006508">
    <property type="term" value="P:proteolysis"/>
    <property type="evidence" value="ECO:0007669"/>
    <property type="project" value="UniProtKB-KW"/>
</dbReference>
<dbReference type="InterPro" id="IPR003653">
    <property type="entry name" value="Peptidase_C48_C"/>
</dbReference>
<dbReference type="AlphaFoldDB" id="A0A1X6PH13"/>
<accession>A0A1X6PH13</accession>
<keyword evidence="7" id="KW-1185">Reference proteome</keyword>
<dbReference type="Proteomes" id="UP000218209">
    <property type="component" value="Unassembled WGS sequence"/>
</dbReference>
<keyword evidence="2" id="KW-0645">Protease</keyword>
<feature type="region of interest" description="Disordered" evidence="4">
    <location>
        <begin position="834"/>
        <end position="885"/>
    </location>
</feature>
<dbReference type="PANTHER" id="PTHR34305:SF1">
    <property type="entry name" value="SWIM-TYPE DOMAIN-CONTAINING PROTEIN"/>
    <property type="match status" value="1"/>
</dbReference>
<organism evidence="6 7">
    <name type="scientific">Porphyra umbilicalis</name>
    <name type="common">Purple laver</name>
    <name type="synonym">Red alga</name>
    <dbReference type="NCBI Taxonomy" id="2786"/>
    <lineage>
        <taxon>Eukaryota</taxon>
        <taxon>Rhodophyta</taxon>
        <taxon>Bangiophyceae</taxon>
        <taxon>Bangiales</taxon>
        <taxon>Bangiaceae</taxon>
        <taxon>Porphyra</taxon>
    </lineage>
</organism>
<dbReference type="Gene3D" id="3.40.395.10">
    <property type="entry name" value="Adenoviral Proteinase, Chain A"/>
    <property type="match status" value="1"/>
</dbReference>
<comment type="similarity">
    <text evidence="1">Belongs to the peptidase C48 family.</text>
</comment>
<evidence type="ECO:0000256" key="2">
    <source>
        <dbReference type="ARBA" id="ARBA00022670"/>
    </source>
</evidence>
<protein>
    <recommendedName>
        <fullName evidence="5">Ubiquitin-like protease family profile domain-containing protein</fullName>
    </recommendedName>
</protein>
<dbReference type="EMBL" id="KV918780">
    <property type="protein sequence ID" value="OSX80161.1"/>
    <property type="molecule type" value="Genomic_DNA"/>
</dbReference>
<dbReference type="GO" id="GO:0008234">
    <property type="term" value="F:cysteine-type peptidase activity"/>
    <property type="evidence" value="ECO:0007669"/>
    <property type="project" value="InterPro"/>
</dbReference>
<keyword evidence="3" id="KW-0378">Hydrolase</keyword>
<gene>
    <name evidence="6" type="ORF">BU14_0058s0072</name>
</gene>
<dbReference type="PANTHER" id="PTHR34305">
    <property type="entry name" value="EXPRESSED PROTEIN"/>
    <property type="match status" value="1"/>
</dbReference>
<feature type="compositionally biased region" description="Low complexity" evidence="4">
    <location>
        <begin position="847"/>
        <end position="878"/>
    </location>
</feature>
<feature type="domain" description="Ubiquitin-like protease family profile" evidence="5">
    <location>
        <begin position="982"/>
        <end position="1082"/>
    </location>
</feature>
<dbReference type="SUPFAM" id="SSF54001">
    <property type="entry name" value="Cysteine proteinases"/>
    <property type="match status" value="1"/>
</dbReference>
<evidence type="ECO:0000256" key="1">
    <source>
        <dbReference type="ARBA" id="ARBA00005234"/>
    </source>
</evidence>
<dbReference type="OrthoDB" id="442460at2759"/>
<evidence type="ECO:0000313" key="6">
    <source>
        <dbReference type="EMBL" id="OSX80161.1"/>
    </source>
</evidence>
<feature type="compositionally biased region" description="Low complexity" evidence="4">
    <location>
        <begin position="1"/>
        <end position="10"/>
    </location>
</feature>
<name>A0A1X6PH13_PORUM</name>
<dbReference type="PROSITE" id="PS50600">
    <property type="entry name" value="ULP_PROTEASE"/>
    <property type="match status" value="1"/>
</dbReference>